<name>A0ABN9UF29_9DINO</name>
<accession>A0ABN9UF29</accession>
<protein>
    <submittedName>
        <fullName evidence="2">Uncharacterized protein</fullName>
    </submittedName>
</protein>
<comment type="caution">
    <text evidence="2">The sequence shown here is derived from an EMBL/GenBank/DDBJ whole genome shotgun (WGS) entry which is preliminary data.</text>
</comment>
<feature type="region of interest" description="Disordered" evidence="1">
    <location>
        <begin position="55"/>
        <end position="85"/>
    </location>
</feature>
<organism evidence="2 3">
    <name type="scientific">Prorocentrum cordatum</name>
    <dbReference type="NCBI Taxonomy" id="2364126"/>
    <lineage>
        <taxon>Eukaryota</taxon>
        <taxon>Sar</taxon>
        <taxon>Alveolata</taxon>
        <taxon>Dinophyceae</taxon>
        <taxon>Prorocentrales</taxon>
        <taxon>Prorocentraceae</taxon>
        <taxon>Prorocentrum</taxon>
    </lineage>
</organism>
<gene>
    <name evidence="2" type="ORF">PCOR1329_LOCUS47722</name>
</gene>
<evidence type="ECO:0000256" key="1">
    <source>
        <dbReference type="SAM" id="MobiDB-lite"/>
    </source>
</evidence>
<keyword evidence="3" id="KW-1185">Reference proteome</keyword>
<sequence>MPADEWDGISLYADGVQLSPEESVSAVFERHLGEDGLLHLAYGADPAEALAQMAAAEATGSDEAGEISRQASAASELEQARQASSRELEVARRASACELERVKAEGLAAIQQAFREGQQEPAARAK</sequence>
<evidence type="ECO:0000313" key="3">
    <source>
        <dbReference type="Proteomes" id="UP001189429"/>
    </source>
</evidence>
<reference evidence="2" key="1">
    <citation type="submission" date="2023-10" db="EMBL/GenBank/DDBJ databases">
        <authorList>
            <person name="Chen Y."/>
            <person name="Shah S."/>
            <person name="Dougan E. K."/>
            <person name="Thang M."/>
            <person name="Chan C."/>
        </authorList>
    </citation>
    <scope>NUCLEOTIDE SEQUENCE [LARGE SCALE GENOMIC DNA]</scope>
</reference>
<dbReference type="Proteomes" id="UP001189429">
    <property type="component" value="Unassembled WGS sequence"/>
</dbReference>
<proteinExistence type="predicted"/>
<dbReference type="EMBL" id="CAUYUJ010015750">
    <property type="protein sequence ID" value="CAK0857709.1"/>
    <property type="molecule type" value="Genomic_DNA"/>
</dbReference>
<evidence type="ECO:0000313" key="2">
    <source>
        <dbReference type="EMBL" id="CAK0857709.1"/>
    </source>
</evidence>
<feature type="non-terminal residue" evidence="2">
    <location>
        <position position="126"/>
    </location>
</feature>